<dbReference type="eggNOG" id="ENOG50317F7">
    <property type="taxonomic scope" value="Bacteria"/>
</dbReference>
<dbReference type="Proteomes" id="UP000183413">
    <property type="component" value="Unassembled WGS sequence"/>
</dbReference>
<organism evidence="2 3">
    <name type="scientific">Actinomadura madurae</name>
    <dbReference type="NCBI Taxonomy" id="1993"/>
    <lineage>
        <taxon>Bacteria</taxon>
        <taxon>Bacillati</taxon>
        <taxon>Actinomycetota</taxon>
        <taxon>Actinomycetes</taxon>
        <taxon>Streptosporangiales</taxon>
        <taxon>Thermomonosporaceae</taxon>
        <taxon>Actinomadura</taxon>
    </lineage>
</organism>
<evidence type="ECO:0000313" key="3">
    <source>
        <dbReference type="Proteomes" id="UP000183413"/>
    </source>
</evidence>
<proteinExistence type="predicted"/>
<keyword evidence="3" id="KW-1185">Reference proteome</keyword>
<gene>
    <name evidence="2" type="ORF">SAMN04489713_12559</name>
</gene>
<keyword evidence="1" id="KW-0472">Membrane</keyword>
<protein>
    <submittedName>
        <fullName evidence="2">Uncharacterized protein</fullName>
    </submittedName>
</protein>
<dbReference type="AlphaFoldDB" id="A0A1I5X0H0"/>
<accession>A0A1I5X0H0</accession>
<keyword evidence="1" id="KW-1133">Transmembrane helix</keyword>
<feature type="transmembrane region" description="Helical" evidence="1">
    <location>
        <begin position="152"/>
        <end position="170"/>
    </location>
</feature>
<feature type="transmembrane region" description="Helical" evidence="1">
    <location>
        <begin position="119"/>
        <end position="140"/>
    </location>
</feature>
<keyword evidence="1" id="KW-0812">Transmembrane</keyword>
<sequence length="413" mass="43541">MSDTTKTSPAVSARAADPAVGRWAGGAVLVSVTAALAVLLTRAEDGLPHVLPGYTAWQDEMYANVPQFLRWWIGDATEAEFFKSAIGGLGMIAGGWLAHTAWRRGRRWAGFPISYGTGLWPWLLGSAAFGLLLSDLAWGWTIQATGQWQPTFVPFVSVPPAVVLVYGAGWSVAATGAVLGAALTTPVALAVANYFCHPLHLPNVIGNVTGMWVGALLAFLICRHLPWMPRPLATEQSSESAETAKPPAPEPDERGGVWVVRRVLADFTEAQFYGNEIAAIGLIGGTLATYLLNPLTPVYGSGLLPAMLTAQVLAGTLGVLLYQRRWAVLGWYPTFVPVVSVAPAVVLTYGATVQAVVLGAVFGAVAGPPLAALVSRRLPPDFHPFIGNVVSMTVCTLIAVPVLGLLPGFVSTL</sequence>
<feature type="transmembrane region" description="Helical" evidence="1">
    <location>
        <begin position="177"/>
        <end position="195"/>
    </location>
</feature>
<feature type="transmembrane region" description="Helical" evidence="1">
    <location>
        <begin position="386"/>
        <end position="410"/>
    </location>
</feature>
<dbReference type="InParanoid" id="A0A1I5X0H0"/>
<reference evidence="2 3" key="1">
    <citation type="submission" date="2016-10" db="EMBL/GenBank/DDBJ databases">
        <authorList>
            <person name="de Groot N.N."/>
        </authorList>
    </citation>
    <scope>NUCLEOTIDE SEQUENCE [LARGE SCALE GENOMIC DNA]</scope>
    <source>
        <strain evidence="2 3">DSM 43067</strain>
    </source>
</reference>
<dbReference type="EMBL" id="FOVH01000025">
    <property type="protein sequence ID" value="SFQ25459.1"/>
    <property type="molecule type" value="Genomic_DNA"/>
</dbReference>
<evidence type="ECO:0000313" key="2">
    <source>
        <dbReference type="EMBL" id="SFQ25459.1"/>
    </source>
</evidence>
<feature type="transmembrane region" description="Helical" evidence="1">
    <location>
        <begin position="355"/>
        <end position="374"/>
    </location>
</feature>
<feature type="transmembrane region" description="Helical" evidence="1">
    <location>
        <begin position="272"/>
        <end position="292"/>
    </location>
</feature>
<feature type="transmembrane region" description="Helical" evidence="1">
    <location>
        <begin position="201"/>
        <end position="222"/>
    </location>
</feature>
<dbReference type="GeneID" id="99653383"/>
<feature type="transmembrane region" description="Helical" evidence="1">
    <location>
        <begin position="20"/>
        <end position="40"/>
    </location>
</feature>
<name>A0A1I5X0H0_9ACTN</name>
<feature type="transmembrane region" description="Helical" evidence="1">
    <location>
        <begin position="329"/>
        <end position="349"/>
    </location>
</feature>
<feature type="transmembrane region" description="Helical" evidence="1">
    <location>
        <begin position="298"/>
        <end position="322"/>
    </location>
</feature>
<feature type="transmembrane region" description="Helical" evidence="1">
    <location>
        <begin position="81"/>
        <end position="98"/>
    </location>
</feature>
<evidence type="ECO:0000256" key="1">
    <source>
        <dbReference type="SAM" id="Phobius"/>
    </source>
</evidence>
<dbReference type="RefSeq" id="WP_075024567.1">
    <property type="nucleotide sequence ID" value="NZ_CP083237.1"/>
</dbReference>
<dbReference type="STRING" id="1993.SAMN04489713_12559"/>